<feature type="compositionally biased region" description="Low complexity" evidence="1">
    <location>
        <begin position="307"/>
        <end position="320"/>
    </location>
</feature>
<dbReference type="EMBL" id="KB007811">
    <property type="protein sequence ID" value="ELR24738.1"/>
    <property type="molecule type" value="Genomic_DNA"/>
</dbReference>
<name>L8HJ69_ACACF</name>
<sequence>MEGNGSSSGVSLYSMLPNDWASGSRPPSVSAAQQQQPYLQSFAAHHGDEDEDEVEDEEVEYGQQGSGYEDYGEQQEEHNEEGEEVDEGEEAEQSYEEEPQQPHGYYMQPQQSAFSSYGSGFGSEHENVEQDEEVEEEEEEEEEAHGEQGLLQAGAGFMAPYGMPWYAGASSSGSVSTTSASSSFTNAASAFFGGGSRSNSFVYGGMSFAGALPGMAAPAGTLPLAMMGTDAAASAHESHDDDDKAEAEAGVHAELKEFPKHSQPWHQQDENDVYHAEEEVLDDDDEESQEDDDEPLPVPTATPAIASSSSSSSTLSLSSTKVDKQKEVTAGDSAAEVVSGQADESQPDFQRPVWVEDKYAASCAKCTVDFSSCFLGLPPDFGYKTPQRTCRACYLQHSTVDYTKKYDTFGPEDAPLVVLLHGAAATRKSFALQIEALKSDYRLVVPDLPGHGSRDNQQFTMQTAMDVVEEVIRAHSPEKRAIIFGYGLGGFVAMSLAGARPYLCRAIVVGGAASNQTERGGLFLAILSLMWTSIPKPLLSRAGRVTLDKYTRISEELVNRLFLRPGIQYAAWPDILSAVGTNDFGKHLTLYPGPVLFFHGQHDNRHSEGEWSRAARKAKVEVIDDAGQWVLVDERYHARVSALVGGFIQDVFRMEEEEEKRKNEEREREIARRKSAQQPRAPAAGGQPPLPDNGAALFKDADWLFAKE</sequence>
<dbReference type="InterPro" id="IPR000073">
    <property type="entry name" value="AB_hydrolase_1"/>
</dbReference>
<dbReference type="PANTHER" id="PTHR43798:SF5">
    <property type="entry name" value="MONOACYLGLYCEROL LIPASE ABHD6"/>
    <property type="match status" value="1"/>
</dbReference>
<dbReference type="Proteomes" id="UP000011083">
    <property type="component" value="Unassembled WGS sequence"/>
</dbReference>
<reference evidence="3 4" key="1">
    <citation type="journal article" date="2013" name="Genome Biol.">
        <title>Genome of Acanthamoeba castellanii highlights extensive lateral gene transfer and early evolution of tyrosine kinase signaling.</title>
        <authorList>
            <person name="Clarke M."/>
            <person name="Lohan A.J."/>
            <person name="Liu B."/>
            <person name="Lagkouvardos I."/>
            <person name="Roy S."/>
            <person name="Zafar N."/>
            <person name="Bertelli C."/>
            <person name="Schilde C."/>
            <person name="Kianianmomeni A."/>
            <person name="Burglin T.R."/>
            <person name="Frech C."/>
            <person name="Turcotte B."/>
            <person name="Kopec K.O."/>
            <person name="Synnott J.M."/>
            <person name="Choo C."/>
            <person name="Paponov I."/>
            <person name="Finkler A."/>
            <person name="Soon Heng Tan C."/>
            <person name="Hutchins A.P."/>
            <person name="Weinmeier T."/>
            <person name="Rattei T."/>
            <person name="Chu J.S."/>
            <person name="Gimenez G."/>
            <person name="Irimia M."/>
            <person name="Rigden D.J."/>
            <person name="Fitzpatrick D.A."/>
            <person name="Lorenzo-Morales J."/>
            <person name="Bateman A."/>
            <person name="Chiu C.H."/>
            <person name="Tang P."/>
            <person name="Hegemann P."/>
            <person name="Fromm H."/>
            <person name="Raoult D."/>
            <person name="Greub G."/>
            <person name="Miranda-Saavedra D."/>
            <person name="Chen N."/>
            <person name="Nash P."/>
            <person name="Ginger M.L."/>
            <person name="Horn M."/>
            <person name="Schaap P."/>
            <person name="Caler L."/>
            <person name="Loftus B."/>
        </authorList>
    </citation>
    <scope>NUCLEOTIDE SEQUENCE [LARGE SCALE GENOMIC DNA]</scope>
    <source>
        <strain evidence="3 4">Neff</strain>
    </source>
</reference>
<feature type="compositionally biased region" description="Acidic residues" evidence="1">
    <location>
        <begin position="49"/>
        <end position="60"/>
    </location>
</feature>
<dbReference type="InterPro" id="IPR050266">
    <property type="entry name" value="AB_hydrolase_sf"/>
</dbReference>
<keyword evidence="4" id="KW-1185">Reference proteome</keyword>
<protein>
    <submittedName>
        <fullName evidence="3">Hydrolase, alpha/beta fold domain containing protein</fullName>
    </submittedName>
</protein>
<keyword evidence="3" id="KW-0378">Hydrolase</keyword>
<feature type="region of interest" description="Disordered" evidence="1">
    <location>
        <begin position="229"/>
        <end position="267"/>
    </location>
</feature>
<feature type="compositionally biased region" description="Low complexity" evidence="1">
    <location>
        <begin position="676"/>
        <end position="687"/>
    </location>
</feature>
<feature type="domain" description="AB hydrolase-1" evidence="2">
    <location>
        <begin position="417"/>
        <end position="634"/>
    </location>
</feature>
<dbReference type="InterPro" id="IPR029058">
    <property type="entry name" value="AB_hydrolase_fold"/>
</dbReference>
<dbReference type="OrthoDB" id="21092at2759"/>
<feature type="region of interest" description="Disordered" evidence="1">
    <location>
        <begin position="168"/>
        <end position="189"/>
    </location>
</feature>
<feature type="compositionally biased region" description="Polar residues" evidence="1">
    <location>
        <begin position="1"/>
        <end position="11"/>
    </location>
</feature>
<feature type="region of interest" description="Disordered" evidence="1">
    <location>
        <begin position="1"/>
        <end position="153"/>
    </location>
</feature>
<evidence type="ECO:0000313" key="4">
    <source>
        <dbReference type="Proteomes" id="UP000011083"/>
    </source>
</evidence>
<organism evidence="3 4">
    <name type="scientific">Acanthamoeba castellanii (strain ATCC 30010 / Neff)</name>
    <dbReference type="NCBI Taxonomy" id="1257118"/>
    <lineage>
        <taxon>Eukaryota</taxon>
        <taxon>Amoebozoa</taxon>
        <taxon>Discosea</taxon>
        <taxon>Longamoebia</taxon>
        <taxon>Centramoebida</taxon>
        <taxon>Acanthamoebidae</taxon>
        <taxon>Acanthamoeba</taxon>
    </lineage>
</organism>
<dbReference type="Gene3D" id="3.40.50.1820">
    <property type="entry name" value="alpha/beta hydrolase"/>
    <property type="match status" value="1"/>
</dbReference>
<dbReference type="VEuPathDB" id="AmoebaDB:ACA1_173960"/>
<dbReference type="GeneID" id="14925763"/>
<evidence type="ECO:0000259" key="2">
    <source>
        <dbReference type="Pfam" id="PF12697"/>
    </source>
</evidence>
<feature type="region of interest" description="Disordered" evidence="1">
    <location>
        <begin position="280"/>
        <end position="348"/>
    </location>
</feature>
<dbReference type="SUPFAM" id="SSF53474">
    <property type="entry name" value="alpha/beta-Hydrolases"/>
    <property type="match status" value="1"/>
</dbReference>
<feature type="compositionally biased region" description="Acidic residues" evidence="1">
    <location>
        <begin position="280"/>
        <end position="295"/>
    </location>
</feature>
<evidence type="ECO:0000256" key="1">
    <source>
        <dbReference type="SAM" id="MobiDB-lite"/>
    </source>
</evidence>
<dbReference type="PANTHER" id="PTHR43798">
    <property type="entry name" value="MONOACYLGLYCEROL LIPASE"/>
    <property type="match status" value="1"/>
</dbReference>
<proteinExistence type="predicted"/>
<feature type="region of interest" description="Disordered" evidence="1">
    <location>
        <begin position="656"/>
        <end position="695"/>
    </location>
</feature>
<dbReference type="GO" id="GO:0016020">
    <property type="term" value="C:membrane"/>
    <property type="evidence" value="ECO:0007669"/>
    <property type="project" value="TreeGrafter"/>
</dbReference>
<feature type="compositionally biased region" description="Acidic residues" evidence="1">
    <location>
        <begin position="129"/>
        <end position="144"/>
    </location>
</feature>
<accession>L8HJ69</accession>
<dbReference type="STRING" id="1257118.L8HJ69"/>
<feature type="compositionally biased region" description="Basic and acidic residues" evidence="1">
    <location>
        <begin position="659"/>
        <end position="672"/>
    </location>
</feature>
<dbReference type="GO" id="GO:0046464">
    <property type="term" value="P:acylglycerol catabolic process"/>
    <property type="evidence" value="ECO:0007669"/>
    <property type="project" value="TreeGrafter"/>
</dbReference>
<dbReference type="RefSeq" id="XP_004356638.1">
    <property type="nucleotide sequence ID" value="XM_004356585.1"/>
</dbReference>
<dbReference type="KEGG" id="acan:ACA1_173960"/>
<feature type="compositionally biased region" description="Basic and acidic residues" evidence="1">
    <location>
        <begin position="236"/>
        <end position="260"/>
    </location>
</feature>
<gene>
    <name evidence="3" type="ORF">ACA1_173960</name>
</gene>
<dbReference type="GO" id="GO:0047372">
    <property type="term" value="F:monoacylglycerol lipase activity"/>
    <property type="evidence" value="ECO:0007669"/>
    <property type="project" value="TreeGrafter"/>
</dbReference>
<dbReference type="Pfam" id="PF12697">
    <property type="entry name" value="Abhydrolase_6"/>
    <property type="match status" value="1"/>
</dbReference>
<evidence type="ECO:0000313" key="3">
    <source>
        <dbReference type="EMBL" id="ELR24738.1"/>
    </source>
</evidence>
<dbReference type="AlphaFoldDB" id="L8HJ69"/>
<feature type="compositionally biased region" description="Acidic residues" evidence="1">
    <location>
        <begin position="70"/>
        <end position="99"/>
    </location>
</feature>